<protein>
    <submittedName>
        <fullName evidence="3">Eukaryotic translation initiation factor 3 subunit G N-terminal domain-containing protein</fullName>
    </submittedName>
</protein>
<name>A0A914XXT5_9BILA</name>
<accession>A0A914XXT5</accession>
<organism evidence="2 3">
    <name type="scientific">Panagrolaimus superbus</name>
    <dbReference type="NCBI Taxonomy" id="310955"/>
    <lineage>
        <taxon>Eukaryota</taxon>
        <taxon>Metazoa</taxon>
        <taxon>Ecdysozoa</taxon>
        <taxon>Nematoda</taxon>
        <taxon>Chromadorea</taxon>
        <taxon>Rhabditida</taxon>
        <taxon>Tylenchina</taxon>
        <taxon>Panagrolaimomorpha</taxon>
        <taxon>Panagrolaimoidea</taxon>
        <taxon>Panagrolaimidae</taxon>
        <taxon>Panagrolaimus</taxon>
    </lineage>
</organism>
<dbReference type="AlphaFoldDB" id="A0A914XXT5"/>
<dbReference type="WBParaSite" id="PSU_v2.g1276.t1">
    <property type="protein sequence ID" value="PSU_v2.g1276.t1"/>
    <property type="gene ID" value="PSU_v2.g1276"/>
</dbReference>
<dbReference type="Pfam" id="PF12353">
    <property type="entry name" value="eIF3g"/>
    <property type="match status" value="1"/>
</dbReference>
<evidence type="ECO:0000313" key="3">
    <source>
        <dbReference type="WBParaSite" id="PSU_v2.g1276.t1"/>
    </source>
</evidence>
<proteinExistence type="predicted"/>
<sequence>MCRQLENYGVDIDNDALQTEIIDKMPPGEKNELNWLQIKSENVTTEMLLENMKDIALKAEISTQNIFSTTITETYSPTSKTTMNDDEYCNSRKKFACSLCEGDHWTANCPQFTTIDEKVRQLKLKNYCSKCARRSHNATQCRSSVHCNNCDGQHYSFICPERMNTTLRKVNNSNTLVALGTQQGCLLTKKITVMNPDTQNTIQ</sequence>
<evidence type="ECO:0000259" key="1">
    <source>
        <dbReference type="Pfam" id="PF12353"/>
    </source>
</evidence>
<feature type="domain" description="Eukaryotic translation initiation factor 3 subunit G N-terminal" evidence="1">
    <location>
        <begin position="75"/>
        <end position="111"/>
    </location>
</feature>
<evidence type="ECO:0000313" key="2">
    <source>
        <dbReference type="Proteomes" id="UP000887577"/>
    </source>
</evidence>
<dbReference type="Proteomes" id="UP000887577">
    <property type="component" value="Unplaced"/>
</dbReference>
<dbReference type="InterPro" id="IPR024675">
    <property type="entry name" value="eIF3g_N"/>
</dbReference>
<reference evidence="3" key="1">
    <citation type="submission" date="2022-11" db="UniProtKB">
        <authorList>
            <consortium name="WormBaseParasite"/>
        </authorList>
    </citation>
    <scope>IDENTIFICATION</scope>
</reference>
<keyword evidence="2" id="KW-1185">Reference proteome</keyword>